<evidence type="ECO:0000313" key="2">
    <source>
        <dbReference type="EMBL" id="MBA8882029.1"/>
    </source>
</evidence>
<name>A0A839ESY1_9HYPH</name>
<dbReference type="AlphaFoldDB" id="A0A839ESY1"/>
<evidence type="ECO:0000256" key="1">
    <source>
        <dbReference type="SAM" id="Phobius"/>
    </source>
</evidence>
<keyword evidence="1" id="KW-0472">Membrane</keyword>
<dbReference type="InterPro" id="IPR012902">
    <property type="entry name" value="N_methyl_site"/>
</dbReference>
<dbReference type="Proteomes" id="UP000549052">
    <property type="component" value="Unassembled WGS sequence"/>
</dbReference>
<proteinExistence type="predicted"/>
<dbReference type="RefSeq" id="WP_182552733.1">
    <property type="nucleotide sequence ID" value="NZ_JACGXN010000021.1"/>
</dbReference>
<keyword evidence="1" id="KW-1133">Transmembrane helix</keyword>
<dbReference type="InterPro" id="IPR045584">
    <property type="entry name" value="Pilin-like"/>
</dbReference>
<reference evidence="2 3" key="1">
    <citation type="submission" date="2020-07" db="EMBL/GenBank/DDBJ databases">
        <title>Genomic Encyclopedia of Type Strains, Phase IV (KMG-V): Genome sequencing to study the core and pangenomes of soil and plant-associated prokaryotes.</title>
        <authorList>
            <person name="Whitman W."/>
        </authorList>
    </citation>
    <scope>NUCLEOTIDE SEQUENCE [LARGE SCALE GENOMIC DNA]</scope>
    <source>
        <strain evidence="2 3">AN3</strain>
    </source>
</reference>
<keyword evidence="1" id="KW-0812">Transmembrane</keyword>
<dbReference type="Pfam" id="PF07963">
    <property type="entry name" value="N_methyl"/>
    <property type="match status" value="1"/>
</dbReference>
<protein>
    <submittedName>
        <fullName evidence="2">General secretion pathway protein J</fullName>
    </submittedName>
</protein>
<evidence type="ECO:0000313" key="3">
    <source>
        <dbReference type="Proteomes" id="UP000549052"/>
    </source>
</evidence>
<dbReference type="PROSITE" id="PS00409">
    <property type="entry name" value="PROKAR_NTER_METHYL"/>
    <property type="match status" value="1"/>
</dbReference>
<organism evidence="2 3">
    <name type="scientific">Phyllobacterium myrsinacearum</name>
    <dbReference type="NCBI Taxonomy" id="28101"/>
    <lineage>
        <taxon>Bacteria</taxon>
        <taxon>Pseudomonadati</taxon>
        <taxon>Pseudomonadota</taxon>
        <taxon>Alphaproteobacteria</taxon>
        <taxon>Hyphomicrobiales</taxon>
        <taxon>Phyllobacteriaceae</taxon>
        <taxon>Phyllobacterium</taxon>
    </lineage>
</organism>
<gene>
    <name evidence="2" type="ORF">FHW16_005777</name>
</gene>
<comment type="caution">
    <text evidence="2">The sequence shown here is derived from an EMBL/GenBank/DDBJ whole genome shotgun (WGS) entry which is preliminary data.</text>
</comment>
<feature type="transmembrane region" description="Helical" evidence="1">
    <location>
        <begin position="20"/>
        <end position="39"/>
    </location>
</feature>
<keyword evidence="3" id="KW-1185">Reference proteome</keyword>
<dbReference type="Gene3D" id="3.30.700.10">
    <property type="entry name" value="Glycoprotein, Type 4 Pilin"/>
    <property type="match status" value="1"/>
</dbReference>
<dbReference type="SUPFAM" id="SSF54523">
    <property type="entry name" value="Pili subunits"/>
    <property type="match status" value="2"/>
</dbReference>
<dbReference type="EMBL" id="JACGXN010000021">
    <property type="protein sequence ID" value="MBA8882029.1"/>
    <property type="molecule type" value="Genomic_DNA"/>
</dbReference>
<accession>A0A839ESY1</accession>
<sequence>MSSSHSNGDAGEAGFTLVEMLVTLALIALLATVMIGAIVQMRSMSAISQRNDANTEFEALGNYLDKLIANAKPLPLIENNQEHLLVFEGAPDHIRFVAVIRIGSDQLGLRDVELAMRKNGNTFDLVQSSSPRRLSSSSNGPATLVLSPTLVTGLQSVTFEYLGVPSAPDATQSNWQTSWNEPGRLPRAVRLTVKAERNRQPVNLERLINLELAE</sequence>
<dbReference type="NCBIfam" id="TIGR02532">
    <property type="entry name" value="IV_pilin_GFxxxE"/>
    <property type="match status" value="1"/>
</dbReference>